<accession>A0ABD8AAV6</accession>
<evidence type="ECO:0000313" key="3">
    <source>
        <dbReference type="Proteomes" id="UP001626603"/>
    </source>
</evidence>
<dbReference type="PANTHER" id="PTHR11373:SF4">
    <property type="entry name" value="DEOXYNUCLEOSIDE TRIPHOSPHATE TRIPHOSPHOHYDROLASE SAMHD1"/>
    <property type="match status" value="1"/>
</dbReference>
<dbReference type="AlphaFoldDB" id="A0ABD8AAV6"/>
<dbReference type="EMBL" id="CP137641">
    <property type="protein sequence ID" value="WOX56665.1"/>
    <property type="molecule type" value="Genomic_DNA"/>
</dbReference>
<dbReference type="PROSITE" id="PS51831">
    <property type="entry name" value="HD"/>
    <property type="match status" value="1"/>
</dbReference>
<dbReference type="InterPro" id="IPR045509">
    <property type="entry name" value="HD_assoc_2"/>
</dbReference>
<evidence type="ECO:0000259" key="1">
    <source>
        <dbReference type="PROSITE" id="PS51831"/>
    </source>
</evidence>
<dbReference type="SUPFAM" id="SSF109604">
    <property type="entry name" value="HD-domain/PDEase-like"/>
    <property type="match status" value="1"/>
</dbReference>
<dbReference type="InterPro" id="IPR050135">
    <property type="entry name" value="dGTPase-like"/>
</dbReference>
<dbReference type="PANTHER" id="PTHR11373">
    <property type="entry name" value="DEOXYNUCLEOSIDE TRIPHOSPHATE TRIPHOSPHOHYDROLASE"/>
    <property type="match status" value="1"/>
</dbReference>
<evidence type="ECO:0000313" key="2">
    <source>
        <dbReference type="EMBL" id="WOX56665.1"/>
    </source>
</evidence>
<dbReference type="Pfam" id="PF19276">
    <property type="entry name" value="HD_assoc_2"/>
    <property type="match status" value="1"/>
</dbReference>
<dbReference type="Pfam" id="PF01966">
    <property type="entry name" value="HD"/>
    <property type="match status" value="1"/>
</dbReference>
<feature type="domain" description="HD" evidence="1">
    <location>
        <begin position="37"/>
        <end position="173"/>
    </location>
</feature>
<organism evidence="2 3">
    <name type="scientific">Methanoculleus palmolei</name>
    <dbReference type="NCBI Taxonomy" id="72612"/>
    <lineage>
        <taxon>Archaea</taxon>
        <taxon>Methanobacteriati</taxon>
        <taxon>Methanobacteriota</taxon>
        <taxon>Stenosarchaea group</taxon>
        <taxon>Methanomicrobia</taxon>
        <taxon>Methanomicrobiales</taxon>
        <taxon>Methanomicrobiaceae</taxon>
        <taxon>Methanoculleus</taxon>
    </lineage>
</organism>
<sequence>MDSDEREILNSIPVQRLRHIHQLALTNLVYPGATHRRFEHSLGVMELATRIYNTLLENDDTNILGIRGEYEKTYYRRVLRMAALVHDIGHAPFSHASEDLFPPGINHEMMTLRLIESEEMERLWERLKIQAEDVAKLAVGPEYDKKEIFSNTETILSEIIKGDTFGADRMDYLLRDSHHTGVAYGRFDHYRLIETLRVLPKTYEGSEEPALGVEGGGLQSAEALLLARYFMFSQLYFHPVRRIYDIHLKEYLQAWLEGGRFPVDIEEHLNLTDNEVMSAIWKASRDPDLPGHDAAQRIVTRTHYRVLYTRNPNDISKNREAGSAIYMAACDRFGKENVRHDKPKTSAGQTGFPVFEPDERIVSSLLKSDTLRYIPEVAAEAVYLHPGLLDDGRRWLHENRESIIESALESEDEQ</sequence>
<dbReference type="CDD" id="cd00077">
    <property type="entry name" value="HDc"/>
    <property type="match status" value="1"/>
</dbReference>
<dbReference type="InterPro" id="IPR003607">
    <property type="entry name" value="HD/PDEase_dom"/>
</dbReference>
<proteinExistence type="predicted"/>
<dbReference type="InterPro" id="IPR006674">
    <property type="entry name" value="HD_domain"/>
</dbReference>
<keyword evidence="3" id="KW-1185">Reference proteome</keyword>
<dbReference type="Gene3D" id="1.10.3210.10">
    <property type="entry name" value="Hypothetical protein af1432"/>
    <property type="match status" value="1"/>
</dbReference>
<reference evidence="2 3" key="1">
    <citation type="submission" date="2023-10" db="EMBL/GenBank/DDBJ databases">
        <title>The complete genome sequence of Methanoculleus palmolei DSM 4273.</title>
        <authorList>
            <person name="Lai S.-J."/>
            <person name="You Y.-T."/>
            <person name="Chen S.-C."/>
        </authorList>
    </citation>
    <scope>NUCLEOTIDE SEQUENCE [LARGE SCALE GENOMIC DNA]</scope>
    <source>
        <strain evidence="2 3">DSM 4273</strain>
    </source>
</reference>
<protein>
    <submittedName>
        <fullName evidence="2">HD domain-containing protein</fullName>
    </submittedName>
</protein>
<gene>
    <name evidence="2" type="ORF">R6Y95_04845</name>
</gene>
<dbReference type="Proteomes" id="UP001626603">
    <property type="component" value="Chromosome"/>
</dbReference>
<dbReference type="SMART" id="SM00471">
    <property type="entry name" value="HDc"/>
    <property type="match status" value="1"/>
</dbReference>
<name>A0ABD8AAV6_9EURY</name>